<feature type="transmembrane region" description="Helical" evidence="7">
    <location>
        <begin position="86"/>
        <end position="107"/>
    </location>
</feature>
<keyword evidence="3" id="KW-1003">Cell membrane</keyword>
<organism evidence="8 9">
    <name type="scientific">Bacillus timonensis</name>
    <dbReference type="NCBI Taxonomy" id="1033734"/>
    <lineage>
        <taxon>Bacteria</taxon>
        <taxon>Bacillati</taxon>
        <taxon>Bacillota</taxon>
        <taxon>Bacilli</taxon>
        <taxon>Bacillales</taxon>
        <taxon>Bacillaceae</taxon>
        <taxon>Bacillus</taxon>
    </lineage>
</organism>
<dbReference type="PANTHER" id="PTHR36835">
    <property type="entry name" value="CYTOCHROME BO(3) UBIQUINOL OXIDASE SUBUNIT 4"/>
    <property type="match status" value="1"/>
</dbReference>
<evidence type="ECO:0000256" key="6">
    <source>
        <dbReference type="ARBA" id="ARBA00023136"/>
    </source>
</evidence>
<dbReference type="GO" id="GO:0015990">
    <property type="term" value="P:electron transport coupled proton transport"/>
    <property type="evidence" value="ECO:0007669"/>
    <property type="project" value="TreeGrafter"/>
</dbReference>
<sequence length="108" mass="12412">MANNSNNTNVDLAYRRRKSAEEMKQHVISFALMIFLTIIAFIAVGSEQFSPYVVVPLILLLAVIQVILQLYYFMHMNHKGHEAPKMFMFSGVLIAAVTVLCFMTIIWW</sequence>
<dbReference type="OrthoDB" id="2989516at2"/>
<evidence type="ECO:0000256" key="1">
    <source>
        <dbReference type="ARBA" id="ARBA00004651"/>
    </source>
</evidence>
<comment type="caution">
    <text evidence="8">The sequence shown here is derived from an EMBL/GenBank/DDBJ whole genome shotgun (WGS) entry which is preliminary data.</text>
</comment>
<keyword evidence="5 7" id="KW-1133">Transmembrane helix</keyword>
<evidence type="ECO:0000256" key="2">
    <source>
        <dbReference type="ARBA" id="ARBA00008079"/>
    </source>
</evidence>
<dbReference type="InterPro" id="IPR014257">
    <property type="entry name" value="Cyt_c_oxidase_su4_bacillaceae"/>
</dbReference>
<dbReference type="InterPro" id="IPR005171">
    <property type="entry name" value="Cyt_c_oxidase_su4_prok"/>
</dbReference>
<evidence type="ECO:0000256" key="5">
    <source>
        <dbReference type="ARBA" id="ARBA00022989"/>
    </source>
</evidence>
<proteinExistence type="inferred from homology"/>
<dbReference type="GO" id="GO:0019646">
    <property type="term" value="P:aerobic electron transport chain"/>
    <property type="evidence" value="ECO:0007669"/>
    <property type="project" value="TreeGrafter"/>
</dbReference>
<feature type="transmembrane region" description="Helical" evidence="7">
    <location>
        <begin position="27"/>
        <end position="46"/>
    </location>
</feature>
<dbReference type="PANTHER" id="PTHR36835:SF1">
    <property type="entry name" value="CYTOCHROME BO(3) UBIQUINOL OXIDASE SUBUNIT 4"/>
    <property type="match status" value="1"/>
</dbReference>
<evidence type="ECO:0000256" key="4">
    <source>
        <dbReference type="ARBA" id="ARBA00022692"/>
    </source>
</evidence>
<feature type="transmembrane region" description="Helical" evidence="7">
    <location>
        <begin position="52"/>
        <end position="74"/>
    </location>
</feature>
<dbReference type="EMBL" id="SLUB01000004">
    <property type="protein sequence ID" value="THE14346.1"/>
    <property type="molecule type" value="Genomic_DNA"/>
</dbReference>
<keyword evidence="9" id="KW-1185">Reference proteome</keyword>
<dbReference type="NCBIfam" id="TIGR02908">
    <property type="entry name" value="CoxD_Bacillus"/>
    <property type="match status" value="1"/>
</dbReference>
<dbReference type="GO" id="GO:0015078">
    <property type="term" value="F:proton transmembrane transporter activity"/>
    <property type="evidence" value="ECO:0007669"/>
    <property type="project" value="TreeGrafter"/>
</dbReference>
<evidence type="ECO:0000313" key="8">
    <source>
        <dbReference type="EMBL" id="THE14346.1"/>
    </source>
</evidence>
<dbReference type="GO" id="GO:0009319">
    <property type="term" value="C:cytochrome o ubiquinol oxidase complex"/>
    <property type="evidence" value="ECO:0007669"/>
    <property type="project" value="TreeGrafter"/>
</dbReference>
<evidence type="ECO:0000256" key="3">
    <source>
        <dbReference type="ARBA" id="ARBA00022475"/>
    </source>
</evidence>
<comment type="similarity">
    <text evidence="2">Belongs to the cytochrome c oxidase bacterial subunit 4 family.</text>
</comment>
<name>A0A4S3PXW1_9BACI</name>
<keyword evidence="4 7" id="KW-0812">Transmembrane</keyword>
<dbReference type="EC" id="1.9.3.1" evidence="8"/>
<dbReference type="InterPro" id="IPR050968">
    <property type="entry name" value="Cytochrome_c_oxidase_bac_sub4"/>
</dbReference>
<dbReference type="GO" id="GO:0005886">
    <property type="term" value="C:plasma membrane"/>
    <property type="evidence" value="ECO:0007669"/>
    <property type="project" value="UniProtKB-SubCell"/>
</dbReference>
<gene>
    <name evidence="8" type="primary">ctaF</name>
    <name evidence="8" type="ORF">E1I69_03470</name>
</gene>
<dbReference type="AlphaFoldDB" id="A0A4S3PXW1"/>
<reference evidence="8 9" key="1">
    <citation type="journal article" date="2019" name="Indoor Air">
        <title>Impacts of indoor surface finishes on bacterial viability.</title>
        <authorList>
            <person name="Hu J."/>
            <person name="Maamar S.B."/>
            <person name="Glawe A.J."/>
            <person name="Gottel N."/>
            <person name="Gilbert J.A."/>
            <person name="Hartmann E.M."/>
        </authorList>
    </citation>
    <scope>NUCLEOTIDE SEQUENCE [LARGE SCALE GENOMIC DNA]</scope>
    <source>
        <strain evidence="8 9">AF060A6</strain>
    </source>
</reference>
<keyword evidence="8" id="KW-0560">Oxidoreductase</keyword>
<dbReference type="Pfam" id="PF03626">
    <property type="entry name" value="COX4_pro"/>
    <property type="match status" value="1"/>
</dbReference>
<dbReference type="Proteomes" id="UP000306477">
    <property type="component" value="Unassembled WGS sequence"/>
</dbReference>
<dbReference type="STRING" id="1033734.GCA_000285535_00826"/>
<comment type="subcellular location">
    <subcellularLocation>
        <location evidence="1">Cell membrane</location>
        <topology evidence="1">Multi-pass membrane protein</topology>
    </subcellularLocation>
</comment>
<accession>A0A4S3PXW1</accession>
<evidence type="ECO:0000313" key="9">
    <source>
        <dbReference type="Proteomes" id="UP000306477"/>
    </source>
</evidence>
<keyword evidence="6 7" id="KW-0472">Membrane</keyword>
<evidence type="ECO:0000256" key="7">
    <source>
        <dbReference type="SAM" id="Phobius"/>
    </source>
</evidence>
<dbReference type="RefSeq" id="WP_136378224.1">
    <property type="nucleotide sequence ID" value="NZ_SLUB01000004.1"/>
</dbReference>
<dbReference type="GO" id="GO:0009486">
    <property type="term" value="F:cytochrome bo3 ubiquinol oxidase activity"/>
    <property type="evidence" value="ECO:0007669"/>
    <property type="project" value="TreeGrafter"/>
</dbReference>
<protein>
    <submittedName>
        <fullName evidence="8">Cytochrome c oxidase subunit IVB</fullName>
        <ecNumber evidence="8">1.9.3.1</ecNumber>
    </submittedName>
</protein>